<dbReference type="InterPro" id="IPR003599">
    <property type="entry name" value="Ig_sub"/>
</dbReference>
<keyword evidence="6" id="KW-1185">Reference proteome</keyword>
<dbReference type="GO" id="GO:0001817">
    <property type="term" value="P:regulation of cytokine production"/>
    <property type="evidence" value="ECO:0007669"/>
    <property type="project" value="TreeGrafter"/>
</dbReference>
<dbReference type="GO" id="GO:0009897">
    <property type="term" value="C:external side of plasma membrane"/>
    <property type="evidence" value="ECO:0007669"/>
    <property type="project" value="TreeGrafter"/>
</dbReference>
<dbReference type="Pfam" id="PF07686">
    <property type="entry name" value="V-set"/>
    <property type="match status" value="1"/>
</dbReference>
<dbReference type="Ensembl" id="ENSMALT00000007389.1">
    <property type="protein sequence ID" value="ENSMALP00000007239.1"/>
    <property type="gene ID" value="ENSMALG00000005162.1"/>
</dbReference>
<evidence type="ECO:0000313" key="6">
    <source>
        <dbReference type="Proteomes" id="UP000261600"/>
    </source>
</evidence>
<organism evidence="5 6">
    <name type="scientific">Monopterus albus</name>
    <name type="common">Swamp eel</name>
    <dbReference type="NCBI Taxonomy" id="43700"/>
    <lineage>
        <taxon>Eukaryota</taxon>
        <taxon>Metazoa</taxon>
        <taxon>Chordata</taxon>
        <taxon>Craniata</taxon>
        <taxon>Vertebrata</taxon>
        <taxon>Euteleostomi</taxon>
        <taxon>Actinopterygii</taxon>
        <taxon>Neopterygii</taxon>
        <taxon>Teleostei</taxon>
        <taxon>Neoteleostei</taxon>
        <taxon>Acanthomorphata</taxon>
        <taxon>Anabantaria</taxon>
        <taxon>Synbranchiformes</taxon>
        <taxon>Synbranchidae</taxon>
        <taxon>Monopterus</taxon>
    </lineage>
</organism>
<dbReference type="SMR" id="A0A3Q3IQ96"/>
<dbReference type="InterPro" id="IPR050504">
    <property type="entry name" value="IgSF_BTN/MOG"/>
</dbReference>
<accession>A0A3Q3IQ96</accession>
<dbReference type="PANTHER" id="PTHR24100">
    <property type="entry name" value="BUTYROPHILIN"/>
    <property type="match status" value="1"/>
</dbReference>
<evidence type="ECO:0000259" key="4">
    <source>
        <dbReference type="SMART" id="SM00409"/>
    </source>
</evidence>
<keyword evidence="3" id="KW-0393">Immunoglobulin domain</keyword>
<dbReference type="InterPro" id="IPR013783">
    <property type="entry name" value="Ig-like_fold"/>
</dbReference>
<protein>
    <recommendedName>
        <fullName evidence="4">Immunoglobulin domain-containing protein</fullName>
    </recommendedName>
</protein>
<comment type="subcellular location">
    <subcellularLocation>
        <location evidence="1">Membrane</location>
    </subcellularLocation>
</comment>
<dbReference type="SMART" id="SM00409">
    <property type="entry name" value="IG"/>
    <property type="match status" value="1"/>
</dbReference>
<evidence type="ECO:0000256" key="2">
    <source>
        <dbReference type="ARBA" id="ARBA00023136"/>
    </source>
</evidence>
<name>A0A3Q3IQ96_MONAL</name>
<proteinExistence type="predicted"/>
<dbReference type="SUPFAM" id="SSF48726">
    <property type="entry name" value="Immunoglobulin"/>
    <property type="match status" value="1"/>
</dbReference>
<keyword evidence="2" id="KW-0472">Membrane</keyword>
<evidence type="ECO:0000313" key="5">
    <source>
        <dbReference type="Ensembl" id="ENSMALP00000007239.1"/>
    </source>
</evidence>
<dbReference type="GO" id="GO:0005102">
    <property type="term" value="F:signaling receptor binding"/>
    <property type="evidence" value="ECO:0007669"/>
    <property type="project" value="TreeGrafter"/>
</dbReference>
<dbReference type="InterPro" id="IPR036179">
    <property type="entry name" value="Ig-like_dom_sf"/>
</dbReference>
<feature type="domain" description="Immunoglobulin" evidence="4">
    <location>
        <begin position="49"/>
        <end position="153"/>
    </location>
</feature>
<dbReference type="AlphaFoldDB" id="A0A3Q3IQ96"/>
<dbReference type="InterPro" id="IPR013106">
    <property type="entry name" value="Ig_V-set"/>
</dbReference>
<dbReference type="Proteomes" id="UP000261600">
    <property type="component" value="Unplaced"/>
</dbReference>
<evidence type="ECO:0000256" key="1">
    <source>
        <dbReference type="ARBA" id="ARBA00004370"/>
    </source>
</evidence>
<dbReference type="PANTHER" id="PTHR24100:SF151">
    <property type="entry name" value="ICOS LIGAND"/>
    <property type="match status" value="1"/>
</dbReference>
<reference evidence="5" key="2">
    <citation type="submission" date="2025-09" db="UniProtKB">
        <authorList>
            <consortium name="Ensembl"/>
        </authorList>
    </citation>
    <scope>IDENTIFICATION</scope>
</reference>
<evidence type="ECO:0000256" key="3">
    <source>
        <dbReference type="ARBA" id="ARBA00023319"/>
    </source>
</evidence>
<sequence>MADSFMLSRTGNVNSVFDVFKCLMGCLSLKLFKLSVMFVSTARHGLDCPQSIKAREGGSVTIQCRVDPTIDLTSCTVVLCPVGNSTPAYVYCHGNDDPGPVLEDYRDRVTLNKEDLPKGVVTLQISLLNRSDSGPYRVFVKGLGTCMFNLTVGKSAEFLLPRMLDPNRHNIPDNEELCP</sequence>
<dbReference type="GO" id="GO:0050852">
    <property type="term" value="P:T cell receptor signaling pathway"/>
    <property type="evidence" value="ECO:0007669"/>
    <property type="project" value="TreeGrafter"/>
</dbReference>
<dbReference type="Gene3D" id="2.60.40.10">
    <property type="entry name" value="Immunoglobulins"/>
    <property type="match status" value="1"/>
</dbReference>
<reference evidence="5" key="1">
    <citation type="submission" date="2025-08" db="UniProtKB">
        <authorList>
            <consortium name="Ensembl"/>
        </authorList>
    </citation>
    <scope>IDENTIFICATION</scope>
</reference>
<dbReference type="STRING" id="43700.ENSMALP00000007239"/>